<dbReference type="RefSeq" id="WP_074958470.1">
    <property type="nucleotide sequence ID" value="NZ_BJXR01000052.1"/>
</dbReference>
<evidence type="ECO:0000313" key="5">
    <source>
        <dbReference type="Proteomes" id="UP000321514"/>
    </source>
</evidence>
<accession>A0A511TCP9</accession>
<keyword evidence="3" id="KW-0808">Transferase</keyword>
<dbReference type="AlphaFoldDB" id="A0A511TCP9"/>
<dbReference type="GO" id="GO:0008483">
    <property type="term" value="F:transaminase activity"/>
    <property type="evidence" value="ECO:0007669"/>
    <property type="project" value="UniProtKB-KW"/>
</dbReference>
<dbReference type="Proteomes" id="UP000183760">
    <property type="component" value="Unassembled WGS sequence"/>
</dbReference>
<dbReference type="Gene3D" id="3.40.640.10">
    <property type="entry name" value="Type I PLP-dependent aspartate aminotransferase-like (Major domain)"/>
    <property type="match status" value="1"/>
</dbReference>
<feature type="domain" description="Aminotransferase class I/classII large" evidence="1">
    <location>
        <begin position="43"/>
        <end position="264"/>
    </location>
</feature>
<reference evidence="2 5" key="2">
    <citation type="submission" date="2019-07" db="EMBL/GenBank/DDBJ databases">
        <title>Whole genome shotgun sequence of Myxococcus fulvus NBRC 100333.</title>
        <authorList>
            <person name="Hosoyama A."/>
            <person name="Uohara A."/>
            <person name="Ohji S."/>
            <person name="Ichikawa N."/>
        </authorList>
    </citation>
    <scope>NUCLEOTIDE SEQUENCE [LARGE SCALE GENOMIC DNA]</scope>
    <source>
        <strain evidence="2 5">NBRC 100333</strain>
    </source>
</reference>
<dbReference type="Proteomes" id="UP000321514">
    <property type="component" value="Unassembled WGS sequence"/>
</dbReference>
<evidence type="ECO:0000313" key="3">
    <source>
        <dbReference type="EMBL" id="SEU38887.1"/>
    </source>
</evidence>
<dbReference type="STRING" id="1334629.MFUL124B02_10940"/>
<evidence type="ECO:0000313" key="4">
    <source>
        <dbReference type="Proteomes" id="UP000183760"/>
    </source>
</evidence>
<comment type="caution">
    <text evidence="2">The sequence shown here is derived from an EMBL/GenBank/DDBJ whole genome shotgun (WGS) entry which is preliminary data.</text>
</comment>
<gene>
    <name evidence="2" type="ORF">MFU01_69810</name>
    <name evidence="3" type="ORF">SAMN05443572_113237</name>
</gene>
<dbReference type="EMBL" id="BJXR01000052">
    <property type="protein sequence ID" value="GEN11944.1"/>
    <property type="molecule type" value="Genomic_DNA"/>
</dbReference>
<reference evidence="3 4" key="1">
    <citation type="submission" date="2016-10" db="EMBL/GenBank/DDBJ databases">
        <authorList>
            <person name="Varghese N."/>
            <person name="Submissions S."/>
        </authorList>
    </citation>
    <scope>NUCLEOTIDE SEQUENCE [LARGE SCALE GENOMIC DNA]</scope>
    <source>
        <strain evidence="3 4">DSM 16525</strain>
    </source>
</reference>
<keyword evidence="4" id="KW-1185">Reference proteome</keyword>
<dbReference type="Pfam" id="PF00155">
    <property type="entry name" value="Aminotran_1_2"/>
    <property type="match status" value="1"/>
</dbReference>
<protein>
    <submittedName>
        <fullName evidence="3">Histidinol-phosphate/aromatic aminotransferase or cobyric acid decarboxylase</fullName>
    </submittedName>
</protein>
<dbReference type="SUPFAM" id="SSF53383">
    <property type="entry name" value="PLP-dependent transferases"/>
    <property type="match status" value="1"/>
</dbReference>
<sequence>MRHEDFLVLRDTWRAKRPELIDLAELNVYRSLGPGFAPIAPSTHAEAPYRCHLAERYLAHLGLDAGLKARTQVSHGVRRSLRALFGWLASRQARIGVPDDVYPVYLQLAVEAGVQVVRYASREGLPVLQECDALLLCEPLKPWGREPGREEVEQVEAWVRAEPGKRVLLVDSAYATPPTPWVLRLMQEELAFVLVSLSKGWLIPDHAGLCITPSRWREDMRAAFAPLPKDERKLRIGYAALTEHAARPAEVRARLIEHASALDALTTRRPELRASTCVGYFATSRCSFDELLEQGVLGVPASVFGGPEALSILSSLPAATAARAT</sequence>
<proteinExistence type="predicted"/>
<evidence type="ECO:0000313" key="2">
    <source>
        <dbReference type="EMBL" id="GEN11944.1"/>
    </source>
</evidence>
<evidence type="ECO:0000259" key="1">
    <source>
        <dbReference type="Pfam" id="PF00155"/>
    </source>
</evidence>
<organism evidence="2 5">
    <name type="scientific">Myxococcus fulvus</name>
    <dbReference type="NCBI Taxonomy" id="33"/>
    <lineage>
        <taxon>Bacteria</taxon>
        <taxon>Pseudomonadati</taxon>
        <taxon>Myxococcota</taxon>
        <taxon>Myxococcia</taxon>
        <taxon>Myxococcales</taxon>
        <taxon>Cystobacterineae</taxon>
        <taxon>Myxococcaceae</taxon>
        <taxon>Myxococcus</taxon>
    </lineage>
</organism>
<keyword evidence="3" id="KW-0032">Aminotransferase</keyword>
<dbReference type="OrthoDB" id="9178318at2"/>
<dbReference type="InterPro" id="IPR015424">
    <property type="entry name" value="PyrdxlP-dep_Trfase"/>
</dbReference>
<dbReference type="InterPro" id="IPR004839">
    <property type="entry name" value="Aminotransferase_I/II_large"/>
</dbReference>
<name>A0A511TCP9_MYXFU</name>
<dbReference type="InterPro" id="IPR015421">
    <property type="entry name" value="PyrdxlP-dep_Trfase_major"/>
</dbReference>
<dbReference type="EMBL" id="FOIB01000013">
    <property type="protein sequence ID" value="SEU38887.1"/>
    <property type="molecule type" value="Genomic_DNA"/>
</dbReference>
<dbReference type="GO" id="GO:0030170">
    <property type="term" value="F:pyridoxal phosphate binding"/>
    <property type="evidence" value="ECO:0007669"/>
    <property type="project" value="InterPro"/>
</dbReference>